<evidence type="ECO:0000313" key="2">
    <source>
        <dbReference type="EMBL" id="KAF3186731.1"/>
    </source>
</evidence>
<sequence length="611" mass="69975">MREPSLHRIVQCVRKNFIHCRRRPIHTTSQRFFRIEASNVKPTSDGDGAGNRPHQYTKIQASVIERSPDRRKLSRILLSLGTKSQPWRWEFSKRNIQLALEDLQVEDPPVRISLLAPEDVSRMMRQALRSKFYNVFSRETKGGIEVVPFAPALQGSKEPTLDPGKIAKLGAVLPFTVENRQLFIYVGDLRTPIEDSLVDPLLPYGPLLQGDEREFWPVHRAFLIDKNPIRTKHDLVLLAKKAKLPIEIIHDIPFKRLQEEPSGSGEAEEHRISTEGAFLALKHLGTAMDPSAYKAATLSDEWRQSGITDVISLLLTAAGRRDQCSDHIPLHVRDSLAGLLSTDILERCRVVDFDTYFGELETTKKEWINEEVKKALLEILNDIGSLTIQNGRPNPFTVHPQTRKIRHSIESGILSTSEIRFQELYYLFNKCQSSESSGDSSPSPEYQFFPKFRSQILQLGESLSSHVRNHRWDFFSSCGWGAAATGLLINYSIDPTIALSIFALIVAVSLKRFRSETRELWYSYEKQSAIMARKLLDDLNTFFMRYTIPDRETDLKRYEMDMEEILLIRKEVSEARELLLKLAPSLRSQFPEWQSPSPSPEETRSSEETRS</sequence>
<organism evidence="2 4">
    <name type="scientific">Orbilia oligospora</name>
    <name type="common">Nematode-trapping fungus</name>
    <name type="synonym">Arthrobotrys oligospora</name>
    <dbReference type="NCBI Taxonomy" id="2813651"/>
    <lineage>
        <taxon>Eukaryota</taxon>
        <taxon>Fungi</taxon>
        <taxon>Dikarya</taxon>
        <taxon>Ascomycota</taxon>
        <taxon>Pezizomycotina</taxon>
        <taxon>Orbiliomycetes</taxon>
        <taxon>Orbiliales</taxon>
        <taxon>Orbiliaceae</taxon>
        <taxon>Orbilia</taxon>
    </lineage>
</organism>
<dbReference type="AlphaFoldDB" id="A0A6G1MGQ6"/>
<comment type="caution">
    <text evidence="2">The sequence shown here is derived from an EMBL/GenBank/DDBJ whole genome shotgun (WGS) entry which is preliminary data.</text>
</comment>
<dbReference type="Proteomes" id="UP000479691">
    <property type="component" value="Unassembled WGS sequence"/>
</dbReference>
<feature type="region of interest" description="Disordered" evidence="1">
    <location>
        <begin position="589"/>
        <end position="611"/>
    </location>
</feature>
<name>A0A6G1MGQ6_ORBOL</name>
<dbReference type="EMBL" id="JAABOE010000016">
    <property type="protein sequence ID" value="KAF3186731.1"/>
    <property type="molecule type" value="Genomic_DNA"/>
</dbReference>
<feature type="compositionally biased region" description="Basic and acidic residues" evidence="1">
    <location>
        <begin position="601"/>
        <end position="611"/>
    </location>
</feature>
<dbReference type="Proteomes" id="UP000483672">
    <property type="component" value="Unassembled WGS sequence"/>
</dbReference>
<accession>A0A6G1MGQ6</accession>
<evidence type="ECO:0000256" key="1">
    <source>
        <dbReference type="SAM" id="MobiDB-lite"/>
    </source>
</evidence>
<evidence type="ECO:0000313" key="3">
    <source>
        <dbReference type="EMBL" id="KAF3229580.1"/>
    </source>
</evidence>
<proteinExistence type="predicted"/>
<protein>
    <submittedName>
        <fullName evidence="2">Uncharacterized protein</fullName>
    </submittedName>
</protein>
<gene>
    <name evidence="3" type="ORF">TWF191_001300</name>
    <name evidence="2" type="ORF">TWF788_002956</name>
</gene>
<evidence type="ECO:0000313" key="5">
    <source>
        <dbReference type="Proteomes" id="UP000483672"/>
    </source>
</evidence>
<dbReference type="EMBL" id="WIPF01000012">
    <property type="protein sequence ID" value="KAF3229580.1"/>
    <property type="molecule type" value="Genomic_DNA"/>
</dbReference>
<reference evidence="4 5" key="1">
    <citation type="submission" date="2019-06" db="EMBL/GenBank/DDBJ databases">
        <authorList>
            <person name="Palmer J.M."/>
        </authorList>
    </citation>
    <scope>NUCLEOTIDE SEQUENCE [LARGE SCALE GENOMIC DNA]</scope>
    <source>
        <strain evidence="3 5">TWF191</strain>
        <strain evidence="2 4">TWF788</strain>
    </source>
</reference>
<evidence type="ECO:0000313" key="4">
    <source>
        <dbReference type="Proteomes" id="UP000479691"/>
    </source>
</evidence>